<dbReference type="CDD" id="cd02503">
    <property type="entry name" value="MobA"/>
    <property type="match status" value="1"/>
</dbReference>
<name>A0A2S6NFA5_RHOGL</name>
<evidence type="ECO:0000256" key="6">
    <source>
        <dbReference type="ARBA" id="ARBA00023134"/>
    </source>
</evidence>
<comment type="catalytic activity">
    <reaction evidence="8">
        <text>Mo-molybdopterin + GTP + H(+) = Mo-molybdopterin guanine dinucleotide + diphosphate</text>
        <dbReference type="Rhea" id="RHEA:34243"/>
        <dbReference type="ChEBI" id="CHEBI:15378"/>
        <dbReference type="ChEBI" id="CHEBI:33019"/>
        <dbReference type="ChEBI" id="CHEBI:37565"/>
        <dbReference type="ChEBI" id="CHEBI:71302"/>
        <dbReference type="ChEBI" id="CHEBI:71310"/>
        <dbReference type="EC" id="2.7.7.77"/>
    </reaction>
</comment>
<comment type="caution">
    <text evidence="8">Lacks conserved residue(s) required for the propagation of feature annotation.</text>
</comment>
<dbReference type="InterPro" id="IPR013482">
    <property type="entry name" value="Molybde_CF_guanTrfase"/>
</dbReference>
<keyword evidence="6 8" id="KW-0342">GTP-binding</keyword>
<dbReference type="SUPFAM" id="SSF53448">
    <property type="entry name" value="Nucleotide-diphospho-sugar transferases"/>
    <property type="match status" value="1"/>
</dbReference>
<dbReference type="GO" id="GO:1902758">
    <property type="term" value="P:bis(molybdopterin guanine dinucleotide)molybdenum biosynthetic process"/>
    <property type="evidence" value="ECO:0007669"/>
    <property type="project" value="TreeGrafter"/>
</dbReference>
<feature type="binding site" evidence="8">
    <location>
        <begin position="11"/>
        <end position="13"/>
    </location>
    <ligand>
        <name>GTP</name>
        <dbReference type="ChEBI" id="CHEBI:37565"/>
    </ligand>
</feature>
<keyword evidence="7 8" id="KW-0501">Molybdenum cofactor biosynthesis</keyword>
<dbReference type="GO" id="GO:0061603">
    <property type="term" value="F:molybdenum cofactor guanylyltransferase activity"/>
    <property type="evidence" value="ECO:0007669"/>
    <property type="project" value="UniProtKB-EC"/>
</dbReference>
<keyword evidence="3 8" id="KW-0479">Metal-binding</keyword>
<dbReference type="NCBIfam" id="TIGR02665">
    <property type="entry name" value="molyb_mobA"/>
    <property type="match status" value="1"/>
</dbReference>
<keyword evidence="10" id="KW-0548">Nucleotidyltransferase</keyword>
<comment type="cofactor">
    <cofactor evidence="8">
        <name>Mg(2+)</name>
        <dbReference type="ChEBI" id="CHEBI:18420"/>
    </cofactor>
</comment>
<dbReference type="GO" id="GO:0005525">
    <property type="term" value="F:GTP binding"/>
    <property type="evidence" value="ECO:0007669"/>
    <property type="project" value="UniProtKB-UniRule"/>
</dbReference>
<evidence type="ECO:0000256" key="3">
    <source>
        <dbReference type="ARBA" id="ARBA00022723"/>
    </source>
</evidence>
<dbReference type="GO" id="GO:0005737">
    <property type="term" value="C:cytoplasm"/>
    <property type="evidence" value="ECO:0007669"/>
    <property type="project" value="UniProtKB-SubCell"/>
</dbReference>
<feature type="domain" description="MobA-like NTP transferase" evidence="9">
    <location>
        <begin position="8"/>
        <end position="153"/>
    </location>
</feature>
<evidence type="ECO:0000313" key="11">
    <source>
        <dbReference type="Proteomes" id="UP000239724"/>
    </source>
</evidence>
<dbReference type="GO" id="GO:0046872">
    <property type="term" value="F:metal ion binding"/>
    <property type="evidence" value="ECO:0007669"/>
    <property type="project" value="UniProtKB-KW"/>
</dbReference>
<dbReference type="Gene3D" id="3.90.550.10">
    <property type="entry name" value="Spore Coat Polysaccharide Biosynthesis Protein SpsA, Chain A"/>
    <property type="match status" value="1"/>
</dbReference>
<gene>
    <name evidence="8" type="primary">mobA</name>
    <name evidence="10" type="ORF">CCS01_14680</name>
</gene>
<protein>
    <recommendedName>
        <fullName evidence="8">Molybdenum cofactor guanylyltransferase</fullName>
        <shortName evidence="8">MoCo guanylyltransferase</shortName>
        <ecNumber evidence="8">2.7.7.77</ecNumber>
    </recommendedName>
    <alternativeName>
        <fullName evidence="8">GTP:molybdopterin guanylyltransferase</fullName>
    </alternativeName>
    <alternativeName>
        <fullName evidence="8">Mo-MPT guanylyltransferase</fullName>
    </alternativeName>
    <alternativeName>
        <fullName evidence="8">Molybdopterin guanylyltransferase</fullName>
    </alternativeName>
    <alternativeName>
        <fullName evidence="8">Molybdopterin-guanine dinucleotide synthase</fullName>
        <shortName evidence="8">MGD synthase</shortName>
    </alternativeName>
</protein>
<keyword evidence="5 8" id="KW-0460">Magnesium</keyword>
<evidence type="ECO:0000256" key="2">
    <source>
        <dbReference type="ARBA" id="ARBA00022679"/>
    </source>
</evidence>
<proteinExistence type="inferred from homology"/>
<feature type="binding site" evidence="8">
    <location>
        <position position="24"/>
    </location>
    <ligand>
        <name>GTP</name>
        <dbReference type="ChEBI" id="CHEBI:37565"/>
    </ligand>
</feature>
<comment type="function">
    <text evidence="8">Transfers a GMP moiety from GTP to Mo-molybdopterin (Mo-MPT) cofactor (Moco or molybdenum cofactor) to form Mo-molybdopterin guanine dinucleotide (Mo-MGD) cofactor.</text>
</comment>
<comment type="similarity">
    <text evidence="8">Belongs to the MobA family.</text>
</comment>
<dbReference type="InterPro" id="IPR029044">
    <property type="entry name" value="Nucleotide-diphossugar_trans"/>
</dbReference>
<comment type="subunit">
    <text evidence="8">Monomer.</text>
</comment>
<dbReference type="PANTHER" id="PTHR19136:SF81">
    <property type="entry name" value="MOLYBDENUM COFACTOR GUANYLYLTRANSFERASE"/>
    <property type="match status" value="1"/>
</dbReference>
<accession>A0A2S6NFA5</accession>
<feature type="binding site" evidence="8">
    <location>
        <position position="101"/>
    </location>
    <ligand>
        <name>Mg(2+)</name>
        <dbReference type="ChEBI" id="CHEBI:18420"/>
    </ligand>
</feature>
<dbReference type="InterPro" id="IPR025877">
    <property type="entry name" value="MobA-like_NTP_Trfase"/>
</dbReference>
<evidence type="ECO:0000313" key="10">
    <source>
        <dbReference type="EMBL" id="PPQ33308.1"/>
    </source>
</evidence>
<sequence length="194" mass="20093">MNTSQIAGLVLAGGRARRMGGVDKALLPFGGTTMLGAVIAALDLPVVAISANGDPTRFAAFGCPVLSDGAFQDQGPLAGLLVGLEWAAGLGMTAVLTAPCDTPCLPHGLARRLWPPPCGVISAGRRHHLVASWPVACAADLRAMLSSPGSRRVGDFADRIGMRHVEFPAEAADSFANVNSPDDLDRARKAMAER</sequence>
<evidence type="ECO:0000256" key="1">
    <source>
        <dbReference type="ARBA" id="ARBA00022490"/>
    </source>
</evidence>
<dbReference type="AlphaFoldDB" id="A0A2S6NFA5"/>
<evidence type="ECO:0000256" key="7">
    <source>
        <dbReference type="ARBA" id="ARBA00023150"/>
    </source>
</evidence>
<dbReference type="EMBL" id="NHRY01000149">
    <property type="protein sequence ID" value="PPQ33308.1"/>
    <property type="molecule type" value="Genomic_DNA"/>
</dbReference>
<keyword evidence="4 8" id="KW-0547">Nucleotide-binding</keyword>
<evidence type="ECO:0000256" key="8">
    <source>
        <dbReference type="HAMAP-Rule" id="MF_00316"/>
    </source>
</evidence>
<comment type="subcellular location">
    <subcellularLocation>
        <location evidence="8">Cytoplasm</location>
    </subcellularLocation>
</comment>
<evidence type="ECO:0000259" key="9">
    <source>
        <dbReference type="Pfam" id="PF12804"/>
    </source>
</evidence>
<feature type="binding site" evidence="8">
    <location>
        <position position="68"/>
    </location>
    <ligand>
        <name>GTP</name>
        <dbReference type="ChEBI" id="CHEBI:37565"/>
    </ligand>
</feature>
<dbReference type="PANTHER" id="PTHR19136">
    <property type="entry name" value="MOLYBDENUM COFACTOR GUANYLYLTRANSFERASE"/>
    <property type="match status" value="1"/>
</dbReference>
<reference evidence="10 11" key="1">
    <citation type="journal article" date="2018" name="Arch. Microbiol.">
        <title>New insights into the metabolic potential of the phototrophic purple bacterium Rhodopila globiformis DSM 161(T) from its draft genome sequence and evidence for a vanadium-dependent nitrogenase.</title>
        <authorList>
            <person name="Imhoff J.F."/>
            <person name="Rahn T."/>
            <person name="Kunzel S."/>
            <person name="Neulinger S.C."/>
        </authorList>
    </citation>
    <scope>NUCLEOTIDE SEQUENCE [LARGE SCALE GENOMIC DNA]</scope>
    <source>
        <strain evidence="10 11">DSM 161</strain>
    </source>
</reference>
<comment type="caution">
    <text evidence="10">The sequence shown here is derived from an EMBL/GenBank/DDBJ whole genome shotgun (WGS) entry which is preliminary data.</text>
</comment>
<dbReference type="HAMAP" id="MF_00316">
    <property type="entry name" value="MobA"/>
    <property type="match status" value="1"/>
</dbReference>
<comment type="domain">
    <text evidence="8">The N-terminal domain determines nucleotide recognition and specific binding, while the C-terminal domain determines the specific binding to the target protein.</text>
</comment>
<keyword evidence="2 8" id="KW-0808">Transferase</keyword>
<dbReference type="Proteomes" id="UP000239724">
    <property type="component" value="Unassembled WGS sequence"/>
</dbReference>
<evidence type="ECO:0000256" key="4">
    <source>
        <dbReference type="ARBA" id="ARBA00022741"/>
    </source>
</evidence>
<feature type="binding site" evidence="8">
    <location>
        <position position="101"/>
    </location>
    <ligand>
        <name>GTP</name>
        <dbReference type="ChEBI" id="CHEBI:37565"/>
    </ligand>
</feature>
<keyword evidence="11" id="KW-1185">Reference proteome</keyword>
<dbReference type="Pfam" id="PF12804">
    <property type="entry name" value="NTP_transf_3"/>
    <property type="match status" value="1"/>
</dbReference>
<dbReference type="RefSeq" id="WP_104519591.1">
    <property type="nucleotide sequence ID" value="NZ_NHRY01000149.1"/>
</dbReference>
<dbReference type="EC" id="2.7.7.77" evidence="8"/>
<keyword evidence="1 8" id="KW-0963">Cytoplasm</keyword>
<evidence type="ECO:0000256" key="5">
    <source>
        <dbReference type="ARBA" id="ARBA00022842"/>
    </source>
</evidence>
<organism evidence="10 11">
    <name type="scientific">Rhodopila globiformis</name>
    <name type="common">Rhodopseudomonas globiformis</name>
    <dbReference type="NCBI Taxonomy" id="1071"/>
    <lineage>
        <taxon>Bacteria</taxon>
        <taxon>Pseudomonadati</taxon>
        <taxon>Pseudomonadota</taxon>
        <taxon>Alphaproteobacteria</taxon>
        <taxon>Acetobacterales</taxon>
        <taxon>Acetobacteraceae</taxon>
        <taxon>Rhodopila</taxon>
    </lineage>
</organism>